<evidence type="ECO:0000256" key="1">
    <source>
        <dbReference type="SAM" id="MobiDB-lite"/>
    </source>
</evidence>
<organism evidence="2 3">
    <name type="scientific">Colletotrichum zoysiae</name>
    <dbReference type="NCBI Taxonomy" id="1216348"/>
    <lineage>
        <taxon>Eukaryota</taxon>
        <taxon>Fungi</taxon>
        <taxon>Dikarya</taxon>
        <taxon>Ascomycota</taxon>
        <taxon>Pezizomycotina</taxon>
        <taxon>Sordariomycetes</taxon>
        <taxon>Hypocreomycetidae</taxon>
        <taxon>Glomerellales</taxon>
        <taxon>Glomerellaceae</taxon>
        <taxon>Colletotrichum</taxon>
        <taxon>Colletotrichum graminicola species complex</taxon>
    </lineage>
</organism>
<dbReference type="Proteomes" id="UP001232148">
    <property type="component" value="Unassembled WGS sequence"/>
</dbReference>
<evidence type="ECO:0000313" key="3">
    <source>
        <dbReference type="Proteomes" id="UP001232148"/>
    </source>
</evidence>
<protein>
    <submittedName>
        <fullName evidence="2">Uncharacterized protein</fullName>
    </submittedName>
</protein>
<name>A0AAD9HSC9_9PEZI</name>
<sequence length="55" mass="6132">MHEGPTTRHSMAVSVSHSDKAWSHPNHSPSLTFGKTVVTENCHQLWSGRRMGCVM</sequence>
<comment type="caution">
    <text evidence="2">The sequence shown here is derived from an EMBL/GenBank/DDBJ whole genome shotgun (WGS) entry which is preliminary data.</text>
</comment>
<dbReference type="EMBL" id="MU842815">
    <property type="protein sequence ID" value="KAK2034315.1"/>
    <property type="molecule type" value="Genomic_DNA"/>
</dbReference>
<feature type="region of interest" description="Disordered" evidence="1">
    <location>
        <begin position="1"/>
        <end position="30"/>
    </location>
</feature>
<evidence type="ECO:0000313" key="2">
    <source>
        <dbReference type="EMBL" id="KAK2034315.1"/>
    </source>
</evidence>
<gene>
    <name evidence="2" type="ORF">LX32DRAFT_419559</name>
</gene>
<accession>A0AAD9HSC9</accession>
<keyword evidence="3" id="KW-1185">Reference proteome</keyword>
<feature type="compositionally biased region" description="Polar residues" evidence="1">
    <location>
        <begin position="7"/>
        <end position="16"/>
    </location>
</feature>
<dbReference type="AlphaFoldDB" id="A0AAD9HSC9"/>
<reference evidence="2" key="1">
    <citation type="submission" date="2021-06" db="EMBL/GenBank/DDBJ databases">
        <title>Comparative genomics, transcriptomics and evolutionary studies reveal genomic signatures of adaptation to plant cell wall in hemibiotrophic fungi.</title>
        <authorList>
            <consortium name="DOE Joint Genome Institute"/>
            <person name="Baroncelli R."/>
            <person name="Diaz J.F."/>
            <person name="Benocci T."/>
            <person name="Peng M."/>
            <person name="Battaglia E."/>
            <person name="Haridas S."/>
            <person name="Andreopoulos W."/>
            <person name="Labutti K."/>
            <person name="Pangilinan J."/>
            <person name="Floch G.L."/>
            <person name="Makela M.R."/>
            <person name="Henrissat B."/>
            <person name="Grigoriev I.V."/>
            <person name="Crouch J.A."/>
            <person name="De Vries R.P."/>
            <person name="Sukno S.A."/>
            <person name="Thon M.R."/>
        </authorList>
    </citation>
    <scope>NUCLEOTIDE SEQUENCE</scope>
    <source>
        <strain evidence="2">MAFF235873</strain>
    </source>
</reference>
<proteinExistence type="predicted"/>